<accession>A0A7J7NFM5</accession>
<organism evidence="2 3">
    <name type="scientific">Kingdonia uniflora</name>
    <dbReference type="NCBI Taxonomy" id="39325"/>
    <lineage>
        <taxon>Eukaryota</taxon>
        <taxon>Viridiplantae</taxon>
        <taxon>Streptophyta</taxon>
        <taxon>Embryophyta</taxon>
        <taxon>Tracheophyta</taxon>
        <taxon>Spermatophyta</taxon>
        <taxon>Magnoliopsida</taxon>
        <taxon>Ranunculales</taxon>
        <taxon>Circaeasteraceae</taxon>
        <taxon>Kingdonia</taxon>
    </lineage>
</organism>
<dbReference type="AlphaFoldDB" id="A0A7J7NFM5"/>
<dbReference type="PANTHER" id="PTHR47481:SF22">
    <property type="entry name" value="RETROTRANSPOSON GAG DOMAIN-CONTAINING PROTEIN"/>
    <property type="match status" value="1"/>
</dbReference>
<proteinExistence type="predicted"/>
<dbReference type="Pfam" id="PF14244">
    <property type="entry name" value="Retrotran_gag_3"/>
    <property type="match status" value="1"/>
</dbReference>
<dbReference type="PANTHER" id="PTHR47481">
    <property type="match status" value="1"/>
</dbReference>
<evidence type="ECO:0000313" key="3">
    <source>
        <dbReference type="Proteomes" id="UP000541444"/>
    </source>
</evidence>
<comment type="caution">
    <text evidence="2">The sequence shown here is derived from an EMBL/GenBank/DDBJ whole genome shotgun (WGS) entry which is preliminary data.</text>
</comment>
<reference evidence="2 3" key="1">
    <citation type="journal article" date="2020" name="IScience">
        <title>Genome Sequencing of the Endangered Kingdonia uniflora (Circaeasteraceae, Ranunculales) Reveals Potential Mechanisms of Evolutionary Specialization.</title>
        <authorList>
            <person name="Sun Y."/>
            <person name="Deng T."/>
            <person name="Zhang A."/>
            <person name="Moore M.J."/>
            <person name="Landis J.B."/>
            <person name="Lin N."/>
            <person name="Zhang H."/>
            <person name="Zhang X."/>
            <person name="Huang J."/>
            <person name="Zhang X."/>
            <person name="Sun H."/>
            <person name="Wang H."/>
        </authorList>
    </citation>
    <scope>NUCLEOTIDE SEQUENCE [LARGE SCALE GENOMIC DNA]</scope>
    <source>
        <strain evidence="2">TB1705</strain>
        <tissue evidence="2">Leaf</tissue>
    </source>
</reference>
<keyword evidence="3" id="KW-1185">Reference proteome</keyword>
<evidence type="ECO:0000313" key="2">
    <source>
        <dbReference type="EMBL" id="KAF6165986.1"/>
    </source>
</evidence>
<dbReference type="OrthoDB" id="1845088at2759"/>
<sequence>MTSSLNNNTTFIISNISQPVSIKLDRHNYLLWKSQFMSVLKGHGLVDFVDGTHPCPNEFLPNLEGKETAAVNPKYTKWHRQDQNLLSWINATLSETVLPYVVGLPTSEIVWATLDRRFSALSRSHIMQLKDQIHSVKKGMFSASKYLLNIKQLSDRLAYVGKPMDDVDLVLVTLNGLPSEFASFRLRSKCDMNHLYLMNWIAFLYVKNF</sequence>
<dbReference type="Pfam" id="PF14223">
    <property type="entry name" value="Retrotran_gag_2"/>
    <property type="match status" value="1"/>
</dbReference>
<gene>
    <name evidence="2" type="ORF">GIB67_012883</name>
</gene>
<feature type="domain" description="Retrotransposon Copia-like N-terminal" evidence="1">
    <location>
        <begin position="20"/>
        <end position="56"/>
    </location>
</feature>
<evidence type="ECO:0000259" key="1">
    <source>
        <dbReference type="Pfam" id="PF14244"/>
    </source>
</evidence>
<dbReference type="Proteomes" id="UP000541444">
    <property type="component" value="Unassembled WGS sequence"/>
</dbReference>
<name>A0A7J7NFM5_9MAGN</name>
<dbReference type="InterPro" id="IPR029472">
    <property type="entry name" value="Copia-like_N"/>
</dbReference>
<protein>
    <recommendedName>
        <fullName evidence="1">Retrotransposon Copia-like N-terminal domain-containing protein</fullName>
    </recommendedName>
</protein>
<dbReference type="EMBL" id="JACGCM010000816">
    <property type="protein sequence ID" value="KAF6165986.1"/>
    <property type="molecule type" value="Genomic_DNA"/>
</dbReference>